<evidence type="ECO:0000313" key="2">
    <source>
        <dbReference type="Proteomes" id="UP000292702"/>
    </source>
</evidence>
<dbReference type="EMBL" id="RWJN01000523">
    <property type="protein sequence ID" value="TCD60949.1"/>
    <property type="molecule type" value="Genomic_DNA"/>
</dbReference>
<evidence type="ECO:0000313" key="1">
    <source>
        <dbReference type="EMBL" id="TCD60949.1"/>
    </source>
</evidence>
<dbReference type="STRING" id="92696.A0A4R0R9Z8"/>
<organism evidence="1 2">
    <name type="scientific">Steccherinum ochraceum</name>
    <dbReference type="NCBI Taxonomy" id="92696"/>
    <lineage>
        <taxon>Eukaryota</taxon>
        <taxon>Fungi</taxon>
        <taxon>Dikarya</taxon>
        <taxon>Basidiomycota</taxon>
        <taxon>Agaricomycotina</taxon>
        <taxon>Agaricomycetes</taxon>
        <taxon>Polyporales</taxon>
        <taxon>Steccherinaceae</taxon>
        <taxon>Steccherinum</taxon>
    </lineage>
</organism>
<gene>
    <name evidence="1" type="ORF">EIP91_009264</name>
</gene>
<dbReference type="OrthoDB" id="3181669at2759"/>
<proteinExistence type="predicted"/>
<comment type="caution">
    <text evidence="1">The sequence shown here is derived from an EMBL/GenBank/DDBJ whole genome shotgun (WGS) entry which is preliminary data.</text>
</comment>
<keyword evidence="2" id="KW-1185">Reference proteome</keyword>
<name>A0A4R0R9Z8_9APHY</name>
<dbReference type="AlphaFoldDB" id="A0A4R0R9Z8"/>
<reference evidence="1 2" key="1">
    <citation type="submission" date="2018-11" db="EMBL/GenBank/DDBJ databases">
        <title>Genome assembly of Steccherinum ochraceum LE-BIN_3174, the white-rot fungus of the Steccherinaceae family (The Residual Polyporoid clade, Polyporales, Basidiomycota).</title>
        <authorList>
            <person name="Fedorova T.V."/>
            <person name="Glazunova O.A."/>
            <person name="Landesman E.O."/>
            <person name="Moiseenko K.V."/>
            <person name="Psurtseva N.V."/>
            <person name="Savinova O.S."/>
            <person name="Shakhova N.V."/>
            <person name="Tyazhelova T.V."/>
            <person name="Vasina D.V."/>
        </authorList>
    </citation>
    <scope>NUCLEOTIDE SEQUENCE [LARGE SCALE GENOMIC DNA]</scope>
    <source>
        <strain evidence="1 2">LE-BIN_3174</strain>
    </source>
</reference>
<accession>A0A4R0R9Z8</accession>
<dbReference type="Proteomes" id="UP000292702">
    <property type="component" value="Unassembled WGS sequence"/>
</dbReference>
<sequence length="644" mass="72543">MTVAQLGLGPWYANQRHPIISEHHRSRIASSHYSLDTIDIDLESPAVARKAMADALSLANKRAIQAEFDAYTRKLVFARRRLNMYTFVARFPAEVLIEIFYHYQALCQEQEADVQGAHNGRPYLWLKVTHICYFWRYVALSDPLLWKRITVTNAACVKEMFRRAKNIRLSLKVTVSPLIDNHKMLQARINLAQRCLALLQRFDTIDILAGDTQDLVDLFRTAGSPVNLKTIIISTMGMPGMPEPPFNGTPAAFIKKPMPNLTFLQYQGPNFYWIEAGMRPTLTRLDIRNGQISGPVEMFTVAQIVRVLQTMPHLEKLTLIDIFSASQAECRTSSPIDMTVLRSVHIDGSAKHCANVLECLSLPTDAAFSFRIDSEAPFTRLMTAITAKLQTSTTPLRSISVLRADQNDNNVQFRTWRTLRTLTTIQDVSNSTSSPSHPTPALTMYITMQRTNTDAKIVEQVFTALPLDDVRTLYASRISGLTKPIWTKIAAQLPALRGARLKRNAAESLPEVLASSPQLPSKLHSTRTATAFYFPRLQTLLLDEVPFETTNNQGHSFLRRLTHAVMVRRSSRSPATSQIKKLMIQQCTDIVMGEVIDFKKIVPLVQWDGYELTLDDDDGLFDQFEGVGGKRGDDIVDAVQEYEG</sequence>
<protein>
    <submittedName>
        <fullName evidence="1">Uncharacterized protein</fullName>
    </submittedName>
</protein>